<proteinExistence type="predicted"/>
<accession>A0AC61KZZ1</accession>
<dbReference type="EMBL" id="PQXF01000038">
    <property type="protein sequence ID" value="PXF58350.1"/>
    <property type="molecule type" value="Genomic_DNA"/>
</dbReference>
<gene>
    <name evidence="1" type="ORF">C4B59_13475</name>
</gene>
<sequence>MEITRMHKVHVHLIESAGTLICRHGGSVFMDVSDVLGVPVSMPVLVLVLAIAIDLIAGEMPNTVHPVVWLGTLIYRILGWCERTDKRYHRICGLVLVLICVSCAATTGVLLILLAEWHSLIGIVLMAYFLKSTFSIRSLVSSSNRIYRDLSANDIGGARKDLLSLVSRDAGGLDEPKIVSAAIESTAENYVDSILSPILYFAVFGLPGALVYKTVNTLDSMVGYRNERFSAIGFTSAKLDDIANWIPARLSVFFILLPSFRFSPWSALRVCLRDHALPVSPNSGYPMAMVAGALGCRLEKPGSYVLGREYPDPSPHHILRANWVVMLASFLLIAVVVVAVAVIRYP</sequence>
<evidence type="ECO:0000313" key="2">
    <source>
        <dbReference type="Proteomes" id="UP000248329"/>
    </source>
</evidence>
<protein>
    <submittedName>
        <fullName evidence="1">Cobalamin biosynthesis protein</fullName>
    </submittedName>
</protein>
<dbReference type="Proteomes" id="UP000248329">
    <property type="component" value="Unassembled WGS sequence"/>
</dbReference>
<reference evidence="1" key="1">
    <citation type="submission" date="2018-01" db="EMBL/GenBank/DDBJ databases">
        <authorList>
            <person name="Krukenberg V."/>
        </authorList>
    </citation>
    <scope>NUCLEOTIDE SEQUENCE</scope>
    <source>
        <strain evidence="1">E20ANME2</strain>
    </source>
</reference>
<name>A0AC61KZZ1_9EURY</name>
<evidence type="ECO:0000313" key="1">
    <source>
        <dbReference type="EMBL" id="PXF58350.1"/>
    </source>
</evidence>
<organism evidence="1 2">
    <name type="scientific">Candidatus Methanogaster sp</name>
    <dbReference type="NCBI Taxonomy" id="3386292"/>
    <lineage>
        <taxon>Archaea</taxon>
        <taxon>Methanobacteriati</taxon>
        <taxon>Methanobacteriota</taxon>
        <taxon>Stenosarchaea group</taxon>
        <taxon>Methanomicrobia</taxon>
        <taxon>Methanosarcinales</taxon>
        <taxon>ANME-2 cluster</taxon>
        <taxon>Candidatus Methanogasteraceae</taxon>
        <taxon>Candidatus Methanogaster</taxon>
    </lineage>
</organism>
<comment type="caution">
    <text evidence="1">The sequence shown here is derived from an EMBL/GenBank/DDBJ whole genome shotgun (WGS) entry which is preliminary data.</text>
</comment>